<comment type="similarity">
    <text evidence="2">Belongs to the bile acid:sodium symporter (BASS) (TC 2.A.28) family.</text>
</comment>
<accession>A0A6I9XRY4</accession>
<evidence type="ECO:0000256" key="18">
    <source>
        <dbReference type="ARBA" id="ARBA00032438"/>
    </source>
</evidence>
<protein>
    <recommendedName>
        <fullName evidence="4">Ileal sodium/bile acid cotransporter</fullName>
    </recommendedName>
    <alternativeName>
        <fullName evidence="18">Apical sodium-dependent bile acid transporter</fullName>
    </alternativeName>
    <alternativeName>
        <fullName evidence="20">Ileal Na(+)/bile acid cotransporter</fullName>
    </alternativeName>
    <alternativeName>
        <fullName evidence="16">Ileal sodium-dependent bile acid transporter</fullName>
    </alternativeName>
    <alternativeName>
        <fullName evidence="19">Na(+)-dependent ileal bile acid transporter</fullName>
    </alternativeName>
    <alternativeName>
        <fullName evidence="17">Solute carrier family 10 member 2</fullName>
    </alternativeName>
</protein>
<keyword evidence="7 32" id="KW-0812">Transmembrane</keyword>
<dbReference type="OrthoDB" id="203097at2759"/>
<dbReference type="GO" id="GO:0016324">
    <property type="term" value="C:apical plasma membrane"/>
    <property type="evidence" value="ECO:0007669"/>
    <property type="project" value="TreeGrafter"/>
</dbReference>
<evidence type="ECO:0000256" key="6">
    <source>
        <dbReference type="ARBA" id="ARBA00022553"/>
    </source>
</evidence>
<comment type="catalytic activity">
    <reaction evidence="29">
        <text>taurochenodeoxycholate(out) + 2 Na(+)(out) = taurochenodeoxycholate(in) + 2 Na(+)(in)</text>
        <dbReference type="Rhea" id="RHEA:71923"/>
        <dbReference type="ChEBI" id="CHEBI:9407"/>
        <dbReference type="ChEBI" id="CHEBI:29101"/>
    </reaction>
</comment>
<dbReference type="InterPro" id="IPR002657">
    <property type="entry name" value="BilAc:Na_symport/Acr3"/>
</dbReference>
<reference evidence="34" key="1">
    <citation type="submission" date="2025-08" db="UniProtKB">
        <authorList>
            <consortium name="RefSeq"/>
        </authorList>
    </citation>
    <scope>IDENTIFICATION</scope>
</reference>
<evidence type="ECO:0000256" key="30">
    <source>
        <dbReference type="ARBA" id="ARBA00049276"/>
    </source>
</evidence>
<dbReference type="InterPro" id="IPR038770">
    <property type="entry name" value="Na+/solute_symporter_sf"/>
</dbReference>
<dbReference type="Gene3D" id="1.20.1530.20">
    <property type="match status" value="1"/>
</dbReference>
<evidence type="ECO:0000256" key="2">
    <source>
        <dbReference type="ARBA" id="ARBA00006528"/>
    </source>
</evidence>
<keyword evidence="6" id="KW-0597">Phosphoprotein</keyword>
<dbReference type="AlphaFoldDB" id="A0A6I9XRY4"/>
<evidence type="ECO:0000313" key="33">
    <source>
        <dbReference type="Proteomes" id="UP000504617"/>
    </source>
</evidence>
<feature type="transmembrane region" description="Helical" evidence="32">
    <location>
        <begin position="375"/>
        <end position="397"/>
    </location>
</feature>
<feature type="transmembrane region" description="Helical" evidence="32">
    <location>
        <begin position="409"/>
        <end position="429"/>
    </location>
</feature>
<dbReference type="Pfam" id="PF01758">
    <property type="entry name" value="SBF"/>
    <property type="match status" value="1"/>
</dbReference>
<dbReference type="FunFam" id="1.20.1530.20:FF:000010">
    <property type="entry name" value="Solute carrier family 10 member 6"/>
    <property type="match status" value="1"/>
</dbReference>
<keyword evidence="13 32" id="KW-0472">Membrane</keyword>
<evidence type="ECO:0000256" key="26">
    <source>
        <dbReference type="ARBA" id="ARBA00047743"/>
    </source>
</evidence>
<keyword evidence="33" id="KW-1185">Reference proteome</keyword>
<feature type="transmembrane region" description="Helical" evidence="32">
    <location>
        <begin position="277"/>
        <end position="300"/>
    </location>
</feature>
<evidence type="ECO:0000256" key="19">
    <source>
        <dbReference type="ARBA" id="ARBA00033014"/>
    </source>
</evidence>
<name>A0A6I9XRY4_9SAUR</name>
<evidence type="ECO:0000256" key="17">
    <source>
        <dbReference type="ARBA" id="ARBA00031381"/>
    </source>
</evidence>
<keyword evidence="15" id="KW-0739">Sodium transport</keyword>
<evidence type="ECO:0000256" key="22">
    <source>
        <dbReference type="ARBA" id="ARBA00034231"/>
    </source>
</evidence>
<feature type="transmembrane region" description="Helical" evidence="32">
    <location>
        <begin position="247"/>
        <end position="271"/>
    </location>
</feature>
<feature type="region of interest" description="Disordered" evidence="31">
    <location>
        <begin position="513"/>
        <end position="545"/>
    </location>
</feature>
<comment type="catalytic activity">
    <reaction evidence="26">
        <text>taurodeoxycholate(out) + 2 Na(+)(out) = taurodeoxycholate(in) + 2 Na(+)(in)</text>
        <dbReference type="Rhea" id="RHEA:72087"/>
        <dbReference type="ChEBI" id="CHEBI:29101"/>
        <dbReference type="ChEBI" id="CHEBI:36261"/>
    </reaction>
</comment>
<dbReference type="PANTHER" id="PTHR10361:SF19">
    <property type="entry name" value="ILEAL SODIUM_BILE ACID COTRANSPORTER"/>
    <property type="match status" value="1"/>
</dbReference>
<evidence type="ECO:0000256" key="1">
    <source>
        <dbReference type="ARBA" id="ARBA00004141"/>
    </source>
</evidence>
<keyword evidence="12" id="KW-0406">Ion transport</keyword>
<evidence type="ECO:0000256" key="14">
    <source>
        <dbReference type="ARBA" id="ARBA00023180"/>
    </source>
</evidence>
<evidence type="ECO:0000256" key="13">
    <source>
        <dbReference type="ARBA" id="ARBA00023136"/>
    </source>
</evidence>
<keyword evidence="11" id="KW-0445">Lipid transport</keyword>
<evidence type="ECO:0000256" key="28">
    <source>
        <dbReference type="ARBA" id="ARBA00048327"/>
    </source>
</evidence>
<keyword evidence="10" id="KW-0915">Sodium</keyword>
<evidence type="ECO:0000256" key="23">
    <source>
        <dbReference type="ARBA" id="ARBA00046038"/>
    </source>
</evidence>
<feature type="transmembrane region" description="Helical" evidence="32">
    <location>
        <begin position="465"/>
        <end position="493"/>
    </location>
</feature>
<gene>
    <name evidence="34" type="primary">SLC10A2</name>
</gene>
<evidence type="ECO:0000256" key="10">
    <source>
        <dbReference type="ARBA" id="ARBA00023053"/>
    </source>
</evidence>
<dbReference type="CTD" id="6555"/>
<evidence type="ECO:0000256" key="31">
    <source>
        <dbReference type="SAM" id="MobiDB-lite"/>
    </source>
</evidence>
<feature type="transmembrane region" description="Helical" evidence="32">
    <location>
        <begin position="116"/>
        <end position="137"/>
    </location>
</feature>
<evidence type="ECO:0000256" key="12">
    <source>
        <dbReference type="ARBA" id="ARBA00023065"/>
    </source>
</evidence>
<dbReference type="GO" id="GO:0008508">
    <property type="term" value="F:bile acid:sodium symporter activity"/>
    <property type="evidence" value="ECO:0007669"/>
    <property type="project" value="TreeGrafter"/>
</dbReference>
<dbReference type="InterPro" id="IPR004710">
    <property type="entry name" value="Bilac:Na_transpt"/>
</dbReference>
<feature type="compositionally biased region" description="Basic and acidic residues" evidence="31">
    <location>
        <begin position="527"/>
        <end position="536"/>
    </location>
</feature>
<evidence type="ECO:0000256" key="27">
    <source>
        <dbReference type="ARBA" id="ARBA00048013"/>
    </source>
</evidence>
<evidence type="ECO:0000256" key="21">
    <source>
        <dbReference type="ARBA" id="ARBA00034215"/>
    </source>
</evidence>
<comment type="catalytic activity">
    <reaction evidence="27">
        <text>tauro-beta-muricholate(out) + 2 Na(+)(out) = tauro-beta-muricholate(in) + 2 Na(+)(in)</text>
        <dbReference type="Rhea" id="RHEA:72179"/>
        <dbReference type="ChEBI" id="CHEBI:29101"/>
        <dbReference type="ChEBI" id="CHEBI:133064"/>
    </reaction>
</comment>
<feature type="transmembrane region" description="Helical" evidence="32">
    <location>
        <begin position="307"/>
        <end position="330"/>
    </location>
</feature>
<comment type="function">
    <text evidence="23">Plays a critical role in the sodium-dependent reabsorption of bile acids from the lumen of the small intestine. Transports various bile acids, unconjugated or conjugated, such as cholate and taurocholate. Also responsible for bile acid transport in the renal proximal tubules, a salvage mechanism that helps conserve bile acids. Works collaboratively with the Na(+)-taurocholate cotransporting polypeptide (NTCP), the organic solute transporter (OST), and the bile salt export pump (BSEP), to ensure efficacious biological recycling of bile acids during enterohepatic circulation.</text>
</comment>
<evidence type="ECO:0000256" key="4">
    <source>
        <dbReference type="ARBA" id="ARBA00013351"/>
    </source>
</evidence>
<comment type="catalytic activity">
    <reaction evidence="30">
        <text>tauronorcholate(out) + 2 Na(+)(out) = tauronorcholate(in) + 2 Na(+)(in)</text>
        <dbReference type="Rhea" id="RHEA:71915"/>
        <dbReference type="ChEBI" id="CHEBI:29101"/>
        <dbReference type="ChEBI" id="CHEBI:191405"/>
    </reaction>
</comment>
<keyword evidence="8" id="KW-0769">Symport</keyword>
<dbReference type="RefSeq" id="XP_013918814.1">
    <property type="nucleotide sequence ID" value="XM_014063339.1"/>
</dbReference>
<evidence type="ECO:0000256" key="15">
    <source>
        <dbReference type="ARBA" id="ARBA00023201"/>
    </source>
</evidence>
<proteinExistence type="inferred from homology"/>
<evidence type="ECO:0000256" key="32">
    <source>
        <dbReference type="SAM" id="Phobius"/>
    </source>
</evidence>
<evidence type="ECO:0000256" key="16">
    <source>
        <dbReference type="ARBA" id="ARBA00030792"/>
    </source>
</evidence>
<evidence type="ECO:0000256" key="8">
    <source>
        <dbReference type="ARBA" id="ARBA00022847"/>
    </source>
</evidence>
<evidence type="ECO:0000256" key="20">
    <source>
        <dbReference type="ARBA" id="ARBA00033223"/>
    </source>
</evidence>
<dbReference type="Proteomes" id="UP000504617">
    <property type="component" value="Unplaced"/>
</dbReference>
<comment type="subunit">
    <text evidence="3">Monomer and homodimer.</text>
</comment>
<evidence type="ECO:0000256" key="3">
    <source>
        <dbReference type="ARBA" id="ARBA00011407"/>
    </source>
</evidence>
<comment type="subcellular location">
    <subcellularLocation>
        <location evidence="1">Membrane</location>
        <topology evidence="1">Multi-pass membrane protein</topology>
    </subcellularLocation>
</comment>
<evidence type="ECO:0000256" key="24">
    <source>
        <dbReference type="ARBA" id="ARBA00047311"/>
    </source>
</evidence>
<keyword evidence="9 32" id="KW-1133">Transmembrane helix</keyword>
<feature type="transmembrane region" description="Helical" evidence="32">
    <location>
        <begin position="211"/>
        <end position="235"/>
    </location>
</feature>
<evidence type="ECO:0000256" key="11">
    <source>
        <dbReference type="ARBA" id="ARBA00023055"/>
    </source>
</evidence>
<keyword evidence="5" id="KW-0813">Transport</keyword>
<comment type="catalytic activity">
    <reaction evidence="24">
        <text>tauroallocholate(out) + 2 Na(+)(out) = tauroallocholate(in) + 2 Na(+)(in)</text>
        <dbReference type="Rhea" id="RHEA:51840"/>
        <dbReference type="ChEBI" id="CHEBI:29101"/>
        <dbReference type="ChEBI" id="CHEBI:191406"/>
    </reaction>
</comment>
<evidence type="ECO:0000256" key="7">
    <source>
        <dbReference type="ARBA" id="ARBA00022692"/>
    </source>
</evidence>
<comment type="catalytic activity">
    <reaction evidence="22">
        <text>cholate(out) + 2 Na(+)(out) = cholate(in) + 2 Na(+)(in)</text>
        <dbReference type="Rhea" id="RHEA:71911"/>
        <dbReference type="ChEBI" id="CHEBI:29101"/>
        <dbReference type="ChEBI" id="CHEBI:29747"/>
    </reaction>
</comment>
<keyword evidence="14" id="KW-0325">Glycoprotein</keyword>
<dbReference type="KEGG" id="tsr:106546460"/>
<organism evidence="33 34">
    <name type="scientific">Thamnophis sirtalis</name>
    <dbReference type="NCBI Taxonomy" id="35019"/>
    <lineage>
        <taxon>Eukaryota</taxon>
        <taxon>Metazoa</taxon>
        <taxon>Chordata</taxon>
        <taxon>Craniata</taxon>
        <taxon>Vertebrata</taxon>
        <taxon>Euteleostomi</taxon>
        <taxon>Lepidosauria</taxon>
        <taxon>Squamata</taxon>
        <taxon>Bifurcata</taxon>
        <taxon>Unidentata</taxon>
        <taxon>Episquamata</taxon>
        <taxon>Toxicofera</taxon>
        <taxon>Serpentes</taxon>
        <taxon>Colubroidea</taxon>
        <taxon>Colubridae</taxon>
        <taxon>Natricinae</taxon>
        <taxon>Thamnophis</taxon>
    </lineage>
</organism>
<dbReference type="GeneID" id="106546460"/>
<evidence type="ECO:0000256" key="25">
    <source>
        <dbReference type="ARBA" id="ARBA00047596"/>
    </source>
</evidence>
<comment type="catalytic activity">
    <reaction evidence="25">
        <text>tauroursodeoxycholate(out) + 2 Na(+)(out) = tauroursodeoxycholate(in) + 2 Na(+)(in)</text>
        <dbReference type="Rhea" id="RHEA:71927"/>
        <dbReference type="ChEBI" id="CHEBI:29101"/>
        <dbReference type="ChEBI" id="CHEBI:132028"/>
    </reaction>
</comment>
<evidence type="ECO:0000256" key="5">
    <source>
        <dbReference type="ARBA" id="ARBA00022448"/>
    </source>
</evidence>
<evidence type="ECO:0000256" key="29">
    <source>
        <dbReference type="ARBA" id="ARBA00048338"/>
    </source>
</evidence>
<sequence length="545" mass="60445">MRGMIPNWQRTPTMIPQGLFMCPKNLFSSTLQPMENITSASITVRTVLKVTLKILLKSSVGFKQDVPLQMVAFSEQCEKFQVDCVVGNAEVKIPDSLKWWSCILKEKKCLSRLSCAILKLVFFSISLSSFLLPLVVYNEILKKTSFNIAHESLDKHFFSFKMQDHHLRESGILTSAFPTTQSTWNFSHCSENATICKGTSCLKPTDDYNKILSVTLSTVLTVMLALVMFSMGCNVELNKFLGHIKRPWGIIVGVLCQFGIMPLIGFTLAFAFDVLPIQAVAVIIMGCCPGGTASNILAYWVDGDMDLSISMTTCSTLLAMGMMPLCIFVYTKIWTDFDAIYIPYDSIGISLVALVIPVSFGIFFKHKWPKIAKIILKIGSICGGILIVIIAVVGGILYQSSWIISPELWVIGTIFPAAGYSLGFFLARIAGQSWHRCRTVALETGMQNSQLCTTIVQLSFSQEQLALMFTFPLIYSIFQLAFAGIILGVYQVYKRHFADRKSVLIEKGNQTESESGSTYATTNGGFKMEEGKEKNHPTVMANGKV</sequence>
<feature type="compositionally biased region" description="Polar residues" evidence="31">
    <location>
        <begin position="513"/>
        <end position="524"/>
    </location>
</feature>
<dbReference type="PANTHER" id="PTHR10361">
    <property type="entry name" value="SODIUM-BILE ACID COTRANSPORTER"/>
    <property type="match status" value="1"/>
</dbReference>
<evidence type="ECO:0000313" key="34">
    <source>
        <dbReference type="RefSeq" id="XP_013918814.1"/>
    </source>
</evidence>
<feature type="transmembrane region" description="Helical" evidence="32">
    <location>
        <begin position="342"/>
        <end position="363"/>
    </location>
</feature>
<comment type="catalytic activity">
    <reaction evidence="21">
        <text>glycocholate(out) + 2 Na(+)(out) = glycocholate(in) + 2 Na(+)(in)</text>
        <dbReference type="Rhea" id="RHEA:71935"/>
        <dbReference type="ChEBI" id="CHEBI:29101"/>
        <dbReference type="ChEBI" id="CHEBI:29746"/>
    </reaction>
</comment>
<evidence type="ECO:0000256" key="9">
    <source>
        <dbReference type="ARBA" id="ARBA00022989"/>
    </source>
</evidence>
<comment type="catalytic activity">
    <reaction evidence="28">
        <text>taurocholate(out) + 2 Na(+)(out) = taurocholate(in) + 2 Na(+)(in)</text>
        <dbReference type="Rhea" id="RHEA:71875"/>
        <dbReference type="ChEBI" id="CHEBI:29101"/>
        <dbReference type="ChEBI" id="CHEBI:36257"/>
    </reaction>
</comment>
<dbReference type="NCBIfam" id="TIGR00841">
    <property type="entry name" value="bass"/>
    <property type="match status" value="1"/>
</dbReference>